<dbReference type="OrthoDB" id="1100095at2"/>
<evidence type="ECO:0000259" key="6">
    <source>
        <dbReference type="Pfam" id="PF08281"/>
    </source>
</evidence>
<dbReference type="InterPro" id="IPR007627">
    <property type="entry name" value="RNA_pol_sigma70_r2"/>
</dbReference>
<dbReference type="InterPro" id="IPR039425">
    <property type="entry name" value="RNA_pol_sigma-70-like"/>
</dbReference>
<keyword evidence="3" id="KW-0731">Sigma factor</keyword>
<evidence type="ECO:0000256" key="3">
    <source>
        <dbReference type="ARBA" id="ARBA00023082"/>
    </source>
</evidence>
<name>A0A494VXE5_9SPHI</name>
<feature type="domain" description="RNA polymerase sigma factor 70 region 4 type 2" evidence="6">
    <location>
        <begin position="111"/>
        <end position="163"/>
    </location>
</feature>
<dbReference type="Gene3D" id="1.10.10.10">
    <property type="entry name" value="Winged helix-like DNA-binding domain superfamily/Winged helix DNA-binding domain"/>
    <property type="match status" value="1"/>
</dbReference>
<dbReference type="GO" id="GO:0016987">
    <property type="term" value="F:sigma factor activity"/>
    <property type="evidence" value="ECO:0007669"/>
    <property type="project" value="UniProtKB-KW"/>
</dbReference>
<dbReference type="GO" id="GO:0003677">
    <property type="term" value="F:DNA binding"/>
    <property type="evidence" value="ECO:0007669"/>
    <property type="project" value="InterPro"/>
</dbReference>
<dbReference type="SUPFAM" id="SSF88659">
    <property type="entry name" value="Sigma3 and sigma4 domains of RNA polymerase sigma factors"/>
    <property type="match status" value="1"/>
</dbReference>
<keyword evidence="8" id="KW-1185">Reference proteome</keyword>
<dbReference type="Pfam" id="PF04542">
    <property type="entry name" value="Sigma70_r2"/>
    <property type="match status" value="1"/>
</dbReference>
<keyword evidence="4" id="KW-0804">Transcription</keyword>
<dbReference type="InterPro" id="IPR013249">
    <property type="entry name" value="RNA_pol_sigma70_r4_t2"/>
</dbReference>
<dbReference type="InterPro" id="IPR013325">
    <property type="entry name" value="RNA_pol_sigma_r2"/>
</dbReference>
<gene>
    <name evidence="7" type="ORF">HYN43_023890</name>
</gene>
<dbReference type="RefSeq" id="WP_119406421.1">
    <property type="nucleotide sequence ID" value="NZ_CP032869.1"/>
</dbReference>
<evidence type="ECO:0000256" key="2">
    <source>
        <dbReference type="ARBA" id="ARBA00023015"/>
    </source>
</evidence>
<dbReference type="KEGG" id="muh:HYN43_023890"/>
<proteinExistence type="inferred from homology"/>
<dbReference type="Gene3D" id="1.10.1740.10">
    <property type="match status" value="1"/>
</dbReference>
<dbReference type="PANTHER" id="PTHR43133:SF46">
    <property type="entry name" value="RNA POLYMERASE SIGMA-70 FACTOR ECF SUBFAMILY"/>
    <property type="match status" value="1"/>
</dbReference>
<dbReference type="InterPro" id="IPR036388">
    <property type="entry name" value="WH-like_DNA-bd_sf"/>
</dbReference>
<protein>
    <submittedName>
        <fullName evidence="7">RNA polymerase sigma-70 factor</fullName>
    </submittedName>
</protein>
<dbReference type="Pfam" id="PF08281">
    <property type="entry name" value="Sigma70_r4_2"/>
    <property type="match status" value="1"/>
</dbReference>
<dbReference type="PANTHER" id="PTHR43133">
    <property type="entry name" value="RNA POLYMERASE ECF-TYPE SIGMA FACTO"/>
    <property type="match status" value="1"/>
</dbReference>
<evidence type="ECO:0000259" key="5">
    <source>
        <dbReference type="Pfam" id="PF04542"/>
    </source>
</evidence>
<comment type="similarity">
    <text evidence="1">Belongs to the sigma-70 factor family. ECF subfamily.</text>
</comment>
<dbReference type="NCBIfam" id="TIGR02937">
    <property type="entry name" value="sigma70-ECF"/>
    <property type="match status" value="1"/>
</dbReference>
<feature type="domain" description="RNA polymerase sigma-70 region 2" evidence="5">
    <location>
        <begin position="15"/>
        <end position="80"/>
    </location>
</feature>
<evidence type="ECO:0000313" key="8">
    <source>
        <dbReference type="Proteomes" id="UP000270046"/>
    </source>
</evidence>
<dbReference type="CDD" id="cd06171">
    <property type="entry name" value="Sigma70_r4"/>
    <property type="match status" value="1"/>
</dbReference>
<evidence type="ECO:0000256" key="4">
    <source>
        <dbReference type="ARBA" id="ARBA00023163"/>
    </source>
</evidence>
<accession>A0A494VXE5</accession>
<dbReference type="InterPro" id="IPR013324">
    <property type="entry name" value="RNA_pol_sigma_r3/r4-like"/>
</dbReference>
<dbReference type="AlphaFoldDB" id="A0A494VXE5"/>
<dbReference type="SUPFAM" id="SSF88946">
    <property type="entry name" value="Sigma2 domain of RNA polymerase sigma factors"/>
    <property type="match status" value="1"/>
</dbReference>
<dbReference type="InterPro" id="IPR014284">
    <property type="entry name" value="RNA_pol_sigma-70_dom"/>
</dbReference>
<dbReference type="NCBIfam" id="TIGR02985">
    <property type="entry name" value="Sig70_bacteroi1"/>
    <property type="match status" value="1"/>
</dbReference>
<evidence type="ECO:0000256" key="1">
    <source>
        <dbReference type="ARBA" id="ARBA00010641"/>
    </source>
</evidence>
<dbReference type="EMBL" id="CP032869">
    <property type="protein sequence ID" value="AYL98140.1"/>
    <property type="molecule type" value="Genomic_DNA"/>
</dbReference>
<reference evidence="7 8" key="1">
    <citation type="submission" date="2018-10" db="EMBL/GenBank/DDBJ databases">
        <title>Genome sequencing of Mucilaginibacter sp. HYN0043.</title>
        <authorList>
            <person name="Kim M."/>
            <person name="Yi H."/>
        </authorList>
    </citation>
    <scope>NUCLEOTIDE SEQUENCE [LARGE SCALE GENOMIC DNA]</scope>
    <source>
        <strain evidence="7 8">HYN0043</strain>
    </source>
</reference>
<evidence type="ECO:0000313" key="7">
    <source>
        <dbReference type="EMBL" id="AYL98140.1"/>
    </source>
</evidence>
<keyword evidence="2" id="KW-0805">Transcription regulation</keyword>
<dbReference type="Proteomes" id="UP000270046">
    <property type="component" value="Chromosome"/>
</dbReference>
<sequence>MLYLKVNEPEFDRVYLEHYAALHHYAYTLLEDSAHADEMVQDVFLKILERDEPLSIHTSLKAYLYRSVHNECMNYFKHQKVKQKYQQRNMHQADNHTEHALNKLQYREFEQQLLKAINELPEQCRTIFQMSRFDELKYAEIAEQLGISIKTVDNQMVKALKRLRQQLADYLPLLICFLIKIFK</sequence>
<organism evidence="7 8">
    <name type="scientific">Mucilaginibacter celer</name>
    <dbReference type="NCBI Taxonomy" id="2305508"/>
    <lineage>
        <taxon>Bacteria</taxon>
        <taxon>Pseudomonadati</taxon>
        <taxon>Bacteroidota</taxon>
        <taxon>Sphingobacteriia</taxon>
        <taxon>Sphingobacteriales</taxon>
        <taxon>Sphingobacteriaceae</taxon>
        <taxon>Mucilaginibacter</taxon>
    </lineage>
</organism>
<dbReference type="InterPro" id="IPR014327">
    <property type="entry name" value="RNA_pol_sigma70_bacteroid"/>
</dbReference>
<dbReference type="GO" id="GO:0006352">
    <property type="term" value="P:DNA-templated transcription initiation"/>
    <property type="evidence" value="ECO:0007669"/>
    <property type="project" value="InterPro"/>
</dbReference>